<accession>A0A8S9XRK7</accession>
<organism evidence="1 2">
    <name type="scientific">Apolygus lucorum</name>
    <name type="common">Small green plant bug</name>
    <name type="synonym">Lygocoris lucorum</name>
    <dbReference type="NCBI Taxonomy" id="248454"/>
    <lineage>
        <taxon>Eukaryota</taxon>
        <taxon>Metazoa</taxon>
        <taxon>Ecdysozoa</taxon>
        <taxon>Arthropoda</taxon>
        <taxon>Hexapoda</taxon>
        <taxon>Insecta</taxon>
        <taxon>Pterygota</taxon>
        <taxon>Neoptera</taxon>
        <taxon>Paraneoptera</taxon>
        <taxon>Hemiptera</taxon>
        <taxon>Heteroptera</taxon>
        <taxon>Panheteroptera</taxon>
        <taxon>Cimicomorpha</taxon>
        <taxon>Miridae</taxon>
        <taxon>Mirini</taxon>
        <taxon>Apolygus</taxon>
    </lineage>
</organism>
<dbReference type="Gene3D" id="3.30.160.60">
    <property type="entry name" value="Classic Zinc Finger"/>
    <property type="match status" value="1"/>
</dbReference>
<proteinExistence type="predicted"/>
<dbReference type="OrthoDB" id="6428463at2759"/>
<evidence type="ECO:0008006" key="3">
    <source>
        <dbReference type="Google" id="ProtNLM"/>
    </source>
</evidence>
<protein>
    <recommendedName>
        <fullName evidence="3">C2H2-type domain-containing protein</fullName>
    </recommendedName>
</protein>
<reference evidence="1" key="1">
    <citation type="journal article" date="2021" name="Mol. Ecol. Resour.">
        <title>Apolygus lucorum genome provides insights into omnivorousness and mesophyll feeding.</title>
        <authorList>
            <person name="Liu Y."/>
            <person name="Liu H."/>
            <person name="Wang H."/>
            <person name="Huang T."/>
            <person name="Liu B."/>
            <person name="Yang B."/>
            <person name="Yin L."/>
            <person name="Li B."/>
            <person name="Zhang Y."/>
            <person name="Zhang S."/>
            <person name="Jiang F."/>
            <person name="Zhang X."/>
            <person name="Ren Y."/>
            <person name="Wang B."/>
            <person name="Wang S."/>
            <person name="Lu Y."/>
            <person name="Wu K."/>
            <person name="Fan W."/>
            <person name="Wang G."/>
        </authorList>
    </citation>
    <scope>NUCLEOTIDE SEQUENCE</scope>
    <source>
        <strain evidence="1">12Hb</strain>
    </source>
</reference>
<dbReference type="AlphaFoldDB" id="A0A8S9XRK7"/>
<name>A0A8S9XRK7_APOLU</name>
<evidence type="ECO:0000313" key="2">
    <source>
        <dbReference type="Proteomes" id="UP000466442"/>
    </source>
</evidence>
<dbReference type="EMBL" id="WIXP02000004">
    <property type="protein sequence ID" value="KAF6211650.1"/>
    <property type="molecule type" value="Genomic_DNA"/>
</dbReference>
<gene>
    <name evidence="1" type="ORF">GE061_012163</name>
</gene>
<dbReference type="SUPFAM" id="SSF57667">
    <property type="entry name" value="beta-beta-alpha zinc fingers"/>
    <property type="match status" value="1"/>
</dbReference>
<dbReference type="Proteomes" id="UP000466442">
    <property type="component" value="Unassembled WGS sequence"/>
</dbReference>
<dbReference type="InterPro" id="IPR036236">
    <property type="entry name" value="Znf_C2H2_sf"/>
</dbReference>
<comment type="caution">
    <text evidence="1">The sequence shown here is derived from an EMBL/GenBank/DDBJ whole genome shotgun (WGS) entry which is preliminary data.</text>
</comment>
<keyword evidence="2" id="KW-1185">Reference proteome</keyword>
<sequence length="367" mass="42315">MDSTIKIEDGVDWTTTEKCEGLSASIERFESTRGDPEIVSIKDELSIKIEPNDGEEFWIDKDDPELEAELRRFSFLARKTPLAGENLRSFDLSDDEIKHDFVKKDGVDWTTTENCEGLSASIERFESTRGDPEVLSIKDELSIKIEPKDGEEFWIDKDDPELEAELRRFSFLARKTPLAGENLKSFDLSVDEIKHDFVKKDGVDWTTKENCEGLSASIERFESTRGDPEVLSIKDELSIKIEPKDGEEFWIDKDDPELEAELRRFSFLARKTPLAGENLGSFYLSDDEIKHDFVKKEEITGDDLFSNHEKIPDISSTSTFNMQIHLRVHTGERPNACQFCDFKTRRRDCLEVHIKKLHNNDKNKLHN</sequence>
<evidence type="ECO:0000313" key="1">
    <source>
        <dbReference type="EMBL" id="KAF6211650.1"/>
    </source>
</evidence>